<dbReference type="AlphaFoldDB" id="A0A183EYG9"/>
<evidence type="ECO:0000313" key="2">
    <source>
        <dbReference type="EMBL" id="VDN44981.1"/>
    </source>
</evidence>
<evidence type="ECO:0000256" key="1">
    <source>
        <dbReference type="SAM" id="MobiDB-lite"/>
    </source>
</evidence>
<protein>
    <submittedName>
        <fullName evidence="4">CaM_binding domain-containing protein</fullName>
    </submittedName>
</protein>
<dbReference type="Proteomes" id="UP000271098">
    <property type="component" value="Unassembled WGS sequence"/>
</dbReference>
<gene>
    <name evidence="2" type="ORF">GPUH_LOCUS26009</name>
</gene>
<feature type="compositionally biased region" description="Basic and acidic residues" evidence="1">
    <location>
        <begin position="7"/>
        <end position="19"/>
    </location>
</feature>
<keyword evidence="3" id="KW-1185">Reference proteome</keyword>
<accession>A0A183EYG9</accession>
<dbReference type="EMBL" id="UYRT01108040">
    <property type="protein sequence ID" value="VDN44981.1"/>
    <property type="molecule type" value="Genomic_DNA"/>
</dbReference>
<reference evidence="4" key="1">
    <citation type="submission" date="2016-06" db="UniProtKB">
        <authorList>
            <consortium name="WormBaseParasite"/>
        </authorList>
    </citation>
    <scope>IDENTIFICATION</scope>
</reference>
<dbReference type="WBParaSite" id="GPUH_0002604001-mRNA-1">
    <property type="protein sequence ID" value="GPUH_0002604001-mRNA-1"/>
    <property type="gene ID" value="GPUH_0002604001"/>
</dbReference>
<reference evidence="2 3" key="2">
    <citation type="submission" date="2018-11" db="EMBL/GenBank/DDBJ databases">
        <authorList>
            <consortium name="Pathogen Informatics"/>
        </authorList>
    </citation>
    <scope>NUCLEOTIDE SEQUENCE [LARGE SCALE GENOMIC DNA]</scope>
</reference>
<organism evidence="4">
    <name type="scientific">Gongylonema pulchrum</name>
    <dbReference type="NCBI Taxonomy" id="637853"/>
    <lineage>
        <taxon>Eukaryota</taxon>
        <taxon>Metazoa</taxon>
        <taxon>Ecdysozoa</taxon>
        <taxon>Nematoda</taxon>
        <taxon>Chromadorea</taxon>
        <taxon>Rhabditida</taxon>
        <taxon>Spirurina</taxon>
        <taxon>Spiruromorpha</taxon>
        <taxon>Spiruroidea</taxon>
        <taxon>Gongylonematidae</taxon>
        <taxon>Gongylonema</taxon>
    </lineage>
</organism>
<proteinExistence type="predicted"/>
<evidence type="ECO:0000313" key="3">
    <source>
        <dbReference type="Proteomes" id="UP000271098"/>
    </source>
</evidence>
<evidence type="ECO:0000313" key="4">
    <source>
        <dbReference type="WBParaSite" id="GPUH_0002604001-mRNA-1"/>
    </source>
</evidence>
<feature type="region of interest" description="Disordered" evidence="1">
    <location>
        <begin position="1"/>
        <end position="32"/>
    </location>
</feature>
<sequence>MGRASKKMADEDGARDIPKTSEQSATAASEHDKFDRLYHSIAKSAKNERGKKMRLEKAAVRELSFIFV</sequence>
<name>A0A183EYG9_9BILA</name>